<protein>
    <recommendedName>
        <fullName evidence="3">Phage integrase, N-terminal SAM-like domain</fullName>
    </recommendedName>
</protein>
<sequence>MNTMHRGLKCSQATLADFTSIWNEIIVMLGIKVSDANVSEHRDNLRALSAFMSREYPHLTLDEIRQAYTAGVTRKLGIEMYAELNARQVGNVIDAFMIWRRRELHEEIQSQRLLSLPETPQPTPEELERKMVELFRFAWKAIEVKGSYIDFGNHIYDWLDSKGLIPFSDSRKWEFVRDAEKRLKAELTAEGSKGFAQEHKAARRLAEVMAKVTDFNDHDADTKARIRVKAKQIAFVTLIKEQQQLEVHPDEFLQL</sequence>
<proteinExistence type="predicted"/>
<accession>A0ABP8NAR3</accession>
<evidence type="ECO:0000313" key="2">
    <source>
        <dbReference type="Proteomes" id="UP001501175"/>
    </source>
</evidence>
<keyword evidence="2" id="KW-1185">Reference proteome</keyword>
<name>A0ABP8NAR3_9BACT</name>
<comment type="caution">
    <text evidence="1">The sequence shown here is derived from an EMBL/GenBank/DDBJ whole genome shotgun (WGS) entry which is preliminary data.</text>
</comment>
<evidence type="ECO:0008006" key="3">
    <source>
        <dbReference type="Google" id="ProtNLM"/>
    </source>
</evidence>
<organism evidence="1 2">
    <name type="scientific">Nibrella saemangeumensis</name>
    <dbReference type="NCBI Taxonomy" id="1084526"/>
    <lineage>
        <taxon>Bacteria</taxon>
        <taxon>Pseudomonadati</taxon>
        <taxon>Bacteroidota</taxon>
        <taxon>Cytophagia</taxon>
        <taxon>Cytophagales</taxon>
        <taxon>Spirosomataceae</taxon>
        <taxon>Nibrella</taxon>
    </lineage>
</organism>
<gene>
    <name evidence="1" type="ORF">GCM10023189_42960</name>
</gene>
<reference evidence="2" key="1">
    <citation type="journal article" date="2019" name="Int. J. Syst. Evol. Microbiol.">
        <title>The Global Catalogue of Microorganisms (GCM) 10K type strain sequencing project: providing services to taxonomists for standard genome sequencing and annotation.</title>
        <authorList>
            <consortium name="The Broad Institute Genomics Platform"/>
            <consortium name="The Broad Institute Genome Sequencing Center for Infectious Disease"/>
            <person name="Wu L."/>
            <person name="Ma J."/>
        </authorList>
    </citation>
    <scope>NUCLEOTIDE SEQUENCE [LARGE SCALE GENOMIC DNA]</scope>
    <source>
        <strain evidence="2">JCM 17927</strain>
    </source>
</reference>
<dbReference type="EMBL" id="BAABHD010000076">
    <property type="protein sequence ID" value="GAA4464126.1"/>
    <property type="molecule type" value="Genomic_DNA"/>
</dbReference>
<dbReference type="Proteomes" id="UP001501175">
    <property type="component" value="Unassembled WGS sequence"/>
</dbReference>
<dbReference type="RefSeq" id="WP_345246937.1">
    <property type="nucleotide sequence ID" value="NZ_BAABHD010000076.1"/>
</dbReference>
<evidence type="ECO:0000313" key="1">
    <source>
        <dbReference type="EMBL" id="GAA4464126.1"/>
    </source>
</evidence>